<dbReference type="EC" id="1.4.1.3" evidence="1"/>
<reference evidence="2" key="1">
    <citation type="journal article" date="2022" name="Nat. Commun.">
        <title>Chromosome evolution and the genetic basis of agronomically important traits in greater yam.</title>
        <authorList>
            <person name="Bredeson J.V."/>
            <person name="Lyons J.B."/>
            <person name="Oniyinde I.O."/>
            <person name="Okereke N.R."/>
            <person name="Kolade O."/>
            <person name="Nnabue I."/>
            <person name="Nwadili C.O."/>
            <person name="Hribova E."/>
            <person name="Parker M."/>
            <person name="Nwogha J."/>
            <person name="Shu S."/>
            <person name="Carlson J."/>
            <person name="Kariba R."/>
            <person name="Muthemba S."/>
            <person name="Knop K."/>
            <person name="Barton G.J."/>
            <person name="Sherwood A.V."/>
            <person name="Lopez-Montes A."/>
            <person name="Asiedu R."/>
            <person name="Jamnadass R."/>
            <person name="Muchugi A."/>
            <person name="Goodstein D."/>
            <person name="Egesi C.N."/>
            <person name="Featherston J."/>
            <person name="Asfaw A."/>
            <person name="Simpson G.G."/>
            <person name="Dolezel J."/>
            <person name="Hendre P.S."/>
            <person name="Van Deynze A."/>
            <person name="Kumar P.L."/>
            <person name="Obidiegwu J.E."/>
            <person name="Bhattacharjee R."/>
            <person name="Rokhsar D.S."/>
        </authorList>
    </citation>
    <scope>NUCLEOTIDE SEQUENCE [LARGE SCALE GENOMIC DNA]</scope>
    <source>
        <strain evidence="2">cv. TDa95/00328</strain>
    </source>
</reference>
<name>A0ACB7UG30_DIOAL</name>
<proteinExistence type="predicted"/>
<sequence length="411" mass="44459">MNSFAATNRNFRHAVKLLGLDSKLAKSLLIPFREIKVECTIPKDDGSIHSYVGFRVQHDNARGPMKGGIRYHPEVDPDEVNALAQLMTWKTAVADVPYGGAKGGIGCSPSDLSVSELERLTRIFTQKIHDLIGIHTDIPAPDMGTNSQTMAWIFDEYSKFHGHSPAIVTGKPLDLGGSLGRDAATGRGVVFATEALLAEHGKSISGLTFAIQGFGNVGSWAADLIHGRGGKIVAISDVHGAIRKPDGIDIPALSKHKAEGGLLKDFKDADVMDQNELLVQECDVLIPCALGGVLNNENAANVRAKYIIEAANHPTDPDADEILSKKGVTILPDIYANAGGVIVSYFEWVQNIQGFQWNEEKVNVELQKHMNDAFANIKSMCKTHDCSLRMGAFTLGVNRVARATTLRGWEA</sequence>
<protein>
    <submittedName>
        <fullName evidence="1">Glutamate/phenylalanine/leucine/valine dehydrogenase protein</fullName>
        <ecNumber evidence="1">1.4.1.3</ecNumber>
    </submittedName>
</protein>
<evidence type="ECO:0000313" key="2">
    <source>
        <dbReference type="Proteomes" id="UP000827976"/>
    </source>
</evidence>
<gene>
    <name evidence="1" type="ORF">IHE45_16G019900</name>
</gene>
<accession>A0ACB7UG30</accession>
<organism evidence="1 2">
    <name type="scientific">Dioscorea alata</name>
    <name type="common">Purple yam</name>
    <dbReference type="NCBI Taxonomy" id="55571"/>
    <lineage>
        <taxon>Eukaryota</taxon>
        <taxon>Viridiplantae</taxon>
        <taxon>Streptophyta</taxon>
        <taxon>Embryophyta</taxon>
        <taxon>Tracheophyta</taxon>
        <taxon>Spermatophyta</taxon>
        <taxon>Magnoliopsida</taxon>
        <taxon>Liliopsida</taxon>
        <taxon>Dioscoreales</taxon>
        <taxon>Dioscoreaceae</taxon>
        <taxon>Dioscorea</taxon>
    </lineage>
</organism>
<dbReference type="EMBL" id="CM037026">
    <property type="protein sequence ID" value="KAH7659243.1"/>
    <property type="molecule type" value="Genomic_DNA"/>
</dbReference>
<keyword evidence="2" id="KW-1185">Reference proteome</keyword>
<comment type="caution">
    <text evidence="1">The sequence shown here is derived from an EMBL/GenBank/DDBJ whole genome shotgun (WGS) entry which is preliminary data.</text>
</comment>
<keyword evidence="1" id="KW-0560">Oxidoreductase</keyword>
<evidence type="ECO:0000313" key="1">
    <source>
        <dbReference type="EMBL" id="KAH7659243.1"/>
    </source>
</evidence>
<dbReference type="Proteomes" id="UP000827976">
    <property type="component" value="Chromosome 16"/>
</dbReference>